<protein>
    <submittedName>
        <fullName evidence="8">Outer membrane TonB-dependent transporter, utilization system for glycans and polysaccharides (PUL), SusC family</fullName>
    </submittedName>
</protein>
<name>A0A3B1DKL8_9ZZZZ</name>
<comment type="subcellular location">
    <subcellularLocation>
        <location evidence="1">Cell outer membrane</location>
        <topology evidence="1">Multi-pass membrane protein</topology>
    </subcellularLocation>
</comment>
<dbReference type="EMBL" id="UOGJ01000101">
    <property type="protein sequence ID" value="VAX36594.1"/>
    <property type="molecule type" value="Genomic_DNA"/>
</dbReference>
<dbReference type="GO" id="GO:0009279">
    <property type="term" value="C:cell outer membrane"/>
    <property type="evidence" value="ECO:0007669"/>
    <property type="project" value="UniProtKB-SubCell"/>
</dbReference>
<accession>A0A3B1DKL8</accession>
<dbReference type="InterPro" id="IPR037066">
    <property type="entry name" value="Plug_dom_sf"/>
</dbReference>
<keyword evidence="3" id="KW-0812">Transmembrane</keyword>
<gene>
    <name evidence="8" type="ORF">MNBD_UNCLBAC01-1182</name>
</gene>
<dbReference type="InterPro" id="IPR023996">
    <property type="entry name" value="TonB-dep_OMP_SusC/RagA"/>
</dbReference>
<keyword evidence="2" id="KW-0813">Transport</keyword>
<dbReference type="PROSITE" id="PS52016">
    <property type="entry name" value="TONB_DEPENDENT_REC_3"/>
    <property type="match status" value="1"/>
</dbReference>
<sequence length="877" mass="96653">TQILLRGLRSISASNSPLIVIDGAVATSGAFNSLNSDEIASINVLKGANLGALYGSRASNGALIVETKKGKFGDSFTVGYNTAVTFDNVAYMPDFQTSNGIGWDGVYDPIENTNWGPRFDGQLRPVGPVFADGSQQMVAYAPIANNLRDFYETGTTARHTFYMSGGNETSKYFMSVGRQNTSGIVPDDSYERTSFRVNASHEIGKLKMDVSSYFVGDEQSVVGSTIGDQNRPLYWFVLNTPANIPLTDYKDWDNPESYAHADNYYNAYYQNPYWAIGTNRDNNNTKRLLANMSATYDILENISVVGRLGINNTWGTGKEWRDAQVYDPVLQPAHSAVSSFLIDTEFQSNESNGNMFVQGNFKLSNDFTIKPIVGATFISTKYRDSEIQANNLSIPGFYDISNGTGALQAKVDQREKFTYGFFADITLGFRDWVYLNLAGRQDYTSTLPSDNNAYFYPAVSLSAVLSDAIPAITDNGILSYAKITVSNATVFNDLRPYALNERFHQQDIVNGSQRFPFPFGAINGFEVSTSAVDANIKKEKLNTTEIGLNLGFLDDRILFDGAVFQTITSDLITFTTPSVASGAQSFLTNIGELESTGIELAVSGNVLKVGDFSWNLSANFSTYKTVVNEITKDIKEVAIENYGTYGTYAIVGEVFPQIKAQSYTRDPQGRVVVGADGNPVVGDVIALGKTTPDFTIGTTSRMSWKGISLSATVDYRTGHVYFAQGANSMEFTGRSKESVSTNRQDFVWPNSVFDNGDDTYTENTNVPITDGVMGFWQNRFNEIKENYVKDATTFKIREVSLGYNVPRSLLEKTKIVQKLTVGVIARNLWTRLPEENRFSDPEFRNTRDTDDGNGIGIGGYLQSPPTRSLGFSVNIEF</sequence>
<dbReference type="InterPro" id="IPR012910">
    <property type="entry name" value="Plug_dom"/>
</dbReference>
<evidence type="ECO:0000259" key="7">
    <source>
        <dbReference type="Pfam" id="PF07715"/>
    </source>
</evidence>
<feature type="domain" description="TonB-dependent receptor plug" evidence="7">
    <location>
        <begin position="2"/>
        <end position="62"/>
    </location>
</feature>
<dbReference type="Gene3D" id="2.40.170.20">
    <property type="entry name" value="TonB-dependent receptor, beta-barrel domain"/>
    <property type="match status" value="1"/>
</dbReference>
<dbReference type="NCBIfam" id="TIGR04056">
    <property type="entry name" value="OMP_RagA_SusC"/>
    <property type="match status" value="1"/>
</dbReference>
<keyword evidence="5" id="KW-0998">Cell outer membrane</keyword>
<dbReference type="Pfam" id="PF07715">
    <property type="entry name" value="Plug"/>
    <property type="match status" value="1"/>
</dbReference>
<dbReference type="Gene3D" id="2.170.130.10">
    <property type="entry name" value="TonB-dependent receptor, plug domain"/>
    <property type="match status" value="1"/>
</dbReference>
<dbReference type="AlphaFoldDB" id="A0A3B1DKL8"/>
<reference evidence="8" key="1">
    <citation type="submission" date="2018-06" db="EMBL/GenBank/DDBJ databases">
        <authorList>
            <person name="Zhirakovskaya E."/>
        </authorList>
    </citation>
    <scope>NUCLEOTIDE SEQUENCE</scope>
</reference>
<evidence type="ECO:0000256" key="4">
    <source>
        <dbReference type="ARBA" id="ARBA00023136"/>
    </source>
</evidence>
<proteinExistence type="predicted"/>
<evidence type="ECO:0000256" key="6">
    <source>
        <dbReference type="SAM" id="MobiDB-lite"/>
    </source>
</evidence>
<dbReference type="InterPro" id="IPR039426">
    <property type="entry name" value="TonB-dep_rcpt-like"/>
</dbReference>
<evidence type="ECO:0000313" key="8">
    <source>
        <dbReference type="EMBL" id="VAX36594.1"/>
    </source>
</evidence>
<feature type="region of interest" description="Disordered" evidence="6">
    <location>
        <begin position="840"/>
        <end position="859"/>
    </location>
</feature>
<evidence type="ECO:0000256" key="2">
    <source>
        <dbReference type="ARBA" id="ARBA00022448"/>
    </source>
</evidence>
<organism evidence="8">
    <name type="scientific">hydrothermal vent metagenome</name>
    <dbReference type="NCBI Taxonomy" id="652676"/>
    <lineage>
        <taxon>unclassified sequences</taxon>
        <taxon>metagenomes</taxon>
        <taxon>ecological metagenomes</taxon>
    </lineage>
</organism>
<dbReference type="SUPFAM" id="SSF56935">
    <property type="entry name" value="Porins"/>
    <property type="match status" value="1"/>
</dbReference>
<feature type="non-terminal residue" evidence="8">
    <location>
        <position position="1"/>
    </location>
</feature>
<feature type="compositionally biased region" description="Basic and acidic residues" evidence="6">
    <location>
        <begin position="840"/>
        <end position="850"/>
    </location>
</feature>
<evidence type="ECO:0000256" key="5">
    <source>
        <dbReference type="ARBA" id="ARBA00023237"/>
    </source>
</evidence>
<dbReference type="InterPro" id="IPR036942">
    <property type="entry name" value="Beta-barrel_TonB_sf"/>
</dbReference>
<evidence type="ECO:0000256" key="3">
    <source>
        <dbReference type="ARBA" id="ARBA00022692"/>
    </source>
</evidence>
<evidence type="ECO:0000256" key="1">
    <source>
        <dbReference type="ARBA" id="ARBA00004571"/>
    </source>
</evidence>
<keyword evidence="4" id="KW-0472">Membrane</keyword>